<feature type="region of interest" description="Disordered" evidence="1">
    <location>
        <begin position="146"/>
        <end position="174"/>
    </location>
</feature>
<dbReference type="EMBL" id="AGNL01016686">
    <property type="protein sequence ID" value="EJK64912.1"/>
    <property type="molecule type" value="Genomic_DNA"/>
</dbReference>
<organism evidence="2 3">
    <name type="scientific">Thalassiosira oceanica</name>
    <name type="common">Marine diatom</name>
    <dbReference type="NCBI Taxonomy" id="159749"/>
    <lineage>
        <taxon>Eukaryota</taxon>
        <taxon>Sar</taxon>
        <taxon>Stramenopiles</taxon>
        <taxon>Ochrophyta</taxon>
        <taxon>Bacillariophyta</taxon>
        <taxon>Coscinodiscophyceae</taxon>
        <taxon>Thalassiosirophycidae</taxon>
        <taxon>Thalassiosirales</taxon>
        <taxon>Thalassiosiraceae</taxon>
        <taxon>Thalassiosira</taxon>
    </lineage>
</organism>
<dbReference type="Proteomes" id="UP000266841">
    <property type="component" value="Unassembled WGS sequence"/>
</dbReference>
<dbReference type="AlphaFoldDB" id="K0T3A0"/>
<proteinExistence type="predicted"/>
<protein>
    <submittedName>
        <fullName evidence="2">Uncharacterized protein</fullName>
    </submittedName>
</protein>
<evidence type="ECO:0000256" key="1">
    <source>
        <dbReference type="SAM" id="MobiDB-lite"/>
    </source>
</evidence>
<keyword evidence="3" id="KW-1185">Reference proteome</keyword>
<evidence type="ECO:0000313" key="3">
    <source>
        <dbReference type="Proteomes" id="UP000266841"/>
    </source>
</evidence>
<name>K0T3A0_THAOC</name>
<comment type="caution">
    <text evidence="2">The sequence shown here is derived from an EMBL/GenBank/DDBJ whole genome shotgun (WGS) entry which is preliminary data.</text>
</comment>
<accession>K0T3A0</accession>
<reference evidence="2 3" key="1">
    <citation type="journal article" date="2012" name="Genome Biol.">
        <title>Genome and low-iron response of an oceanic diatom adapted to chronic iron limitation.</title>
        <authorList>
            <person name="Lommer M."/>
            <person name="Specht M."/>
            <person name="Roy A.S."/>
            <person name="Kraemer L."/>
            <person name="Andreson R."/>
            <person name="Gutowska M.A."/>
            <person name="Wolf J."/>
            <person name="Bergner S.V."/>
            <person name="Schilhabel M.B."/>
            <person name="Klostermeier U.C."/>
            <person name="Beiko R.G."/>
            <person name="Rosenstiel P."/>
            <person name="Hippler M."/>
            <person name="Laroche J."/>
        </authorList>
    </citation>
    <scope>NUCLEOTIDE SEQUENCE [LARGE SCALE GENOMIC DNA]</scope>
    <source>
        <strain evidence="2 3">CCMP1005</strain>
    </source>
</reference>
<evidence type="ECO:0000313" key="2">
    <source>
        <dbReference type="EMBL" id="EJK64912.1"/>
    </source>
</evidence>
<sequence length="174" mass="19976">MPSLGVKTGHTPVDRSKTDEQFEERCRGCLGFLYCQLIPDPAVKRKGKGSDNRIRRMCYWCDSRTDYFCFGCRRYLCFGRPKYNKGEKKDTKQPRYLTVSTPDLRKNSGSDTVKDVGIYTCYHAAHRNAWNEHATSNRAAILRAGRDEQGDPAMAAEPEIILERTRKSRRISNS</sequence>
<gene>
    <name evidence="2" type="ORF">THAOC_14299</name>
</gene>